<evidence type="ECO:0000256" key="1">
    <source>
        <dbReference type="ARBA" id="ARBA00022630"/>
    </source>
</evidence>
<protein>
    <submittedName>
        <fullName evidence="6">LLM class flavin-dependent oxidoreductase</fullName>
    </submittedName>
    <submittedName>
        <fullName evidence="7">LLM class oxidoreductase</fullName>
    </submittedName>
</protein>
<evidence type="ECO:0000313" key="9">
    <source>
        <dbReference type="Proteomes" id="UP001056588"/>
    </source>
</evidence>
<dbReference type="SUPFAM" id="SSF51679">
    <property type="entry name" value="Bacterial luciferase-like"/>
    <property type="match status" value="1"/>
</dbReference>
<dbReference type="GO" id="GO:0004497">
    <property type="term" value="F:monooxygenase activity"/>
    <property type="evidence" value="ECO:0007669"/>
    <property type="project" value="UniProtKB-KW"/>
</dbReference>
<keyword evidence="9" id="KW-1185">Reference proteome</keyword>
<dbReference type="Proteomes" id="UP000223828">
    <property type="component" value="Unassembled WGS sequence"/>
</dbReference>
<dbReference type="NCBIfam" id="TIGR03571">
    <property type="entry name" value="lucif_BA3436"/>
    <property type="match status" value="1"/>
</dbReference>
<dbReference type="EMBL" id="MRZN01000032">
    <property type="protein sequence ID" value="PHK48533.1"/>
    <property type="molecule type" value="Genomic_DNA"/>
</dbReference>
<gene>
    <name evidence="6" type="ORF">BTJ66_13040</name>
    <name evidence="7" type="ORF">MNY58_01625</name>
</gene>
<dbReference type="InterPro" id="IPR011251">
    <property type="entry name" value="Luciferase-like_dom"/>
</dbReference>
<dbReference type="OrthoDB" id="7239898at2"/>
<reference evidence="6" key="3">
    <citation type="submission" date="2017-10" db="EMBL/GenBank/DDBJ databases">
        <authorList>
            <person name="Vrbovska V."/>
            <person name="Kovarovic V."/>
            <person name="Indrakova A."/>
        </authorList>
    </citation>
    <scope>NUCLEOTIDE SEQUENCE</scope>
    <source>
        <strain evidence="6">CCM 8730</strain>
    </source>
</reference>
<evidence type="ECO:0000313" key="7">
    <source>
        <dbReference type="EMBL" id="UQW81842.1"/>
    </source>
</evidence>
<evidence type="ECO:0000256" key="3">
    <source>
        <dbReference type="ARBA" id="ARBA00023002"/>
    </source>
</evidence>
<dbReference type="Gene3D" id="3.20.20.30">
    <property type="entry name" value="Luciferase-like domain"/>
    <property type="match status" value="1"/>
</dbReference>
<keyword evidence="1" id="KW-0285">Flavoprotein</keyword>
<dbReference type="RefSeq" id="WP_099091372.1">
    <property type="nucleotide sequence ID" value="NZ_CP093217.1"/>
</dbReference>
<keyword evidence="2" id="KW-0288">FMN</keyword>
<proteinExistence type="predicted"/>
<dbReference type="PANTHER" id="PTHR30011:SF16">
    <property type="entry name" value="C2H2 FINGER DOMAIN TRANSCRIPTION FACTOR (EUROFUNG)-RELATED"/>
    <property type="match status" value="1"/>
</dbReference>
<dbReference type="Proteomes" id="UP001056588">
    <property type="component" value="Chromosome"/>
</dbReference>
<evidence type="ECO:0000256" key="4">
    <source>
        <dbReference type="ARBA" id="ARBA00023033"/>
    </source>
</evidence>
<dbReference type="InterPro" id="IPR020020">
    <property type="entry name" value="Luciferase-type_oxidoreductase"/>
</dbReference>
<evidence type="ECO:0000259" key="5">
    <source>
        <dbReference type="Pfam" id="PF00296"/>
    </source>
</evidence>
<reference evidence="7" key="4">
    <citation type="submission" date="2022-03" db="EMBL/GenBank/DDBJ databases">
        <title>Complete Genome Sequence of Staphylococcus edaphicus strain CCM 8731.</title>
        <authorList>
            <person name="Rimmer C.O."/>
            <person name="Thomas J.C."/>
        </authorList>
    </citation>
    <scope>NUCLEOTIDE SEQUENCE</scope>
    <source>
        <strain evidence="7">CCM 8731</strain>
    </source>
</reference>
<dbReference type="AlphaFoldDB" id="A0A2C6WK50"/>
<reference evidence="8" key="2">
    <citation type="submission" date="2017-10" db="EMBL/GenBank/DDBJ databases">
        <title>Staphylococcus edaphicus sp. nov., isolated in Antarctica, harbouring mecC gene and genomic islands essential in adaptation to extreme environment.</title>
        <authorList>
            <person name="Pantucek R."/>
            <person name="Sedlacek I."/>
            <person name="Indrakova A."/>
            <person name="Vrbovska V."/>
            <person name="Maslanova I."/>
            <person name="Kovarovic V."/>
            <person name="Svec P."/>
            <person name="Kralova S."/>
            <person name="Kristofova L."/>
            <person name="Keklakova J."/>
            <person name="Petras P."/>
            <person name="Doskar J."/>
        </authorList>
    </citation>
    <scope>NUCLEOTIDE SEQUENCE [LARGE SCALE GENOMIC DNA]</scope>
    <source>
        <strain evidence="8">CCM 5085</strain>
    </source>
</reference>
<reference evidence="6" key="1">
    <citation type="journal article" date="2017" name="Appl. Environ. Microbiol.">
        <title>Staphylococcus edaphicus sp. nov., isolated in Antarctica, harbours mecC gene and genomic islands with suspected role in adaptation to extreme environment.</title>
        <authorList>
            <person name="Pantucek R."/>
            <person name="Sedlacek I."/>
            <person name="Indrakova A."/>
            <person name="Vrbovska V."/>
            <person name="Maslanova I."/>
            <person name="Kovarovic V."/>
            <person name="Svec P."/>
            <person name="Kralova S."/>
            <person name="Kristofova L."/>
            <person name="Keklakova J."/>
            <person name="Petras P."/>
            <person name="Doskar J."/>
        </authorList>
    </citation>
    <scope>NUCLEOTIDE SEQUENCE</scope>
    <source>
        <strain evidence="6">CCM 8730</strain>
    </source>
</reference>
<evidence type="ECO:0000313" key="6">
    <source>
        <dbReference type="EMBL" id="PHK48533.1"/>
    </source>
</evidence>
<evidence type="ECO:0000256" key="2">
    <source>
        <dbReference type="ARBA" id="ARBA00022643"/>
    </source>
</evidence>
<accession>A0A2C6WK50</accession>
<dbReference type="InterPro" id="IPR036661">
    <property type="entry name" value="Luciferase-like_sf"/>
</dbReference>
<feature type="domain" description="Luciferase-like" evidence="5">
    <location>
        <begin position="35"/>
        <end position="228"/>
    </location>
</feature>
<organism evidence="6 8">
    <name type="scientific">Staphylococcus edaphicus</name>
    <dbReference type="NCBI Taxonomy" id="1955013"/>
    <lineage>
        <taxon>Bacteria</taxon>
        <taxon>Bacillati</taxon>
        <taxon>Bacillota</taxon>
        <taxon>Bacilli</taxon>
        <taxon>Bacillales</taxon>
        <taxon>Staphylococcaceae</taxon>
        <taxon>Staphylococcus</taxon>
    </lineage>
</organism>
<name>A0A2C6WK50_9STAP</name>
<dbReference type="EMBL" id="CP093217">
    <property type="protein sequence ID" value="UQW81842.1"/>
    <property type="molecule type" value="Genomic_DNA"/>
</dbReference>
<dbReference type="GO" id="GO:0016705">
    <property type="term" value="F:oxidoreductase activity, acting on paired donors, with incorporation or reduction of molecular oxygen"/>
    <property type="evidence" value="ECO:0007669"/>
    <property type="project" value="InterPro"/>
</dbReference>
<sequence length="325" mass="37266">MTTIQKHNGFKRTFQQGHLTLGLMMPFDHSEDIALSFENQVDLAQQAEYLGFTSLFVRDNPLYSPHLGNVTTNYDPFVFLSYLSAKTSKIALGTSSIVATLRHPIHLAKAATSLDLISGERFLLGLATGDRKFEFPAFKIKEEQLTELFQDAVYSMNTLWQSHSPSISNNIFELYEDSGLQVLPKHKHIPMFATGYSKQDLSWLKTNMDGLMFYPQPFQQQKALLKEWHNNDIFKPYMHPLVIDLSSNPDELVKPIKGGYRLGRNTLLKILKSYEKIGTNHIMLHLTSNDRSYQSLLTEVGEYIIPYFPSQLLQEEKNNDIIRQN</sequence>
<dbReference type="PANTHER" id="PTHR30011">
    <property type="entry name" value="ALKANESULFONATE MONOOXYGENASE-RELATED"/>
    <property type="match status" value="1"/>
</dbReference>
<dbReference type="Pfam" id="PF00296">
    <property type="entry name" value="Bac_luciferase"/>
    <property type="match status" value="1"/>
</dbReference>
<dbReference type="InterPro" id="IPR051260">
    <property type="entry name" value="Diverse_substr_monoxygenases"/>
</dbReference>
<keyword evidence="4" id="KW-0503">Monooxygenase</keyword>
<evidence type="ECO:0000313" key="8">
    <source>
        <dbReference type="Proteomes" id="UP000223828"/>
    </source>
</evidence>
<keyword evidence="3" id="KW-0560">Oxidoreductase</keyword>